<accession>C0PID1</accession>
<organism evidence="3">
    <name type="scientific">Zea mays</name>
    <name type="common">Maize</name>
    <dbReference type="NCBI Taxonomy" id="4577"/>
    <lineage>
        <taxon>Eukaryota</taxon>
        <taxon>Viridiplantae</taxon>
        <taxon>Streptophyta</taxon>
        <taxon>Embryophyta</taxon>
        <taxon>Tracheophyta</taxon>
        <taxon>Spermatophyta</taxon>
        <taxon>Magnoliopsida</taxon>
        <taxon>Liliopsida</taxon>
        <taxon>Poales</taxon>
        <taxon>Poaceae</taxon>
        <taxon>PACMAD clade</taxon>
        <taxon>Panicoideae</taxon>
        <taxon>Andropogonodae</taxon>
        <taxon>Andropogoneae</taxon>
        <taxon>Tripsacinae</taxon>
        <taxon>Zea</taxon>
    </lineage>
</organism>
<dbReference type="AlphaFoldDB" id="C0PID1"/>
<dbReference type="PANTHER" id="PTHR47857">
    <property type="entry name" value="EXPRESSED PROTEIN-RELATED"/>
    <property type="match status" value="1"/>
</dbReference>
<dbReference type="PANTHER" id="PTHR47857:SF3">
    <property type="entry name" value="EXPRESSED PROTEIN"/>
    <property type="match status" value="1"/>
</dbReference>
<reference evidence="3" key="1">
    <citation type="journal article" date="2009" name="PLoS Genet.">
        <title>Sequencing, mapping, and analysis of 27,455 maize full-length cDNAs.</title>
        <authorList>
            <person name="Soderlund C."/>
            <person name="Descour A."/>
            <person name="Kudrna D."/>
            <person name="Bomhoff M."/>
            <person name="Boyd L."/>
            <person name="Currie J."/>
            <person name="Angelova A."/>
            <person name="Collura K."/>
            <person name="Wissotski M."/>
            <person name="Ashley E."/>
            <person name="Morrow D."/>
            <person name="Fernandes J."/>
            <person name="Walbot V."/>
            <person name="Yu Y."/>
        </authorList>
    </citation>
    <scope>NUCLEOTIDE SEQUENCE</scope>
    <source>
        <strain evidence="3">B73</strain>
    </source>
</reference>
<evidence type="ECO:0000256" key="1">
    <source>
        <dbReference type="SAM" id="MobiDB-lite"/>
    </source>
</evidence>
<feature type="domain" description="DUF4378" evidence="2">
    <location>
        <begin position="99"/>
        <end position="242"/>
    </location>
</feature>
<evidence type="ECO:0000259" key="2">
    <source>
        <dbReference type="Pfam" id="PF14309"/>
    </source>
</evidence>
<sequence>MSPTSAEGIVETLGQQEPETPEPRASTELISDGSPEQSDEKQERPSPVSVLESFFEDIDNPDCINKKECELHGLQRTLYFPDNEPDVSLLGEDRSVRVDYIKLVLELSELCAEQNLEVWYLEDELISPCLFEELQSQGDQTDDLKLLFDCICEALTEIQERYFRLSWLTFLKQDIRTPPIGENLITEVDRYVYGYIQHSLPITLEQIIKRDLEVQTWMNIRSKTEGIIMEMWEFVLDELIDETVFDLWI</sequence>
<dbReference type="Pfam" id="PF14309">
    <property type="entry name" value="DUF4378"/>
    <property type="match status" value="1"/>
</dbReference>
<evidence type="ECO:0000313" key="3">
    <source>
        <dbReference type="EMBL" id="ACN34947.1"/>
    </source>
</evidence>
<dbReference type="EMBL" id="BT068050">
    <property type="protein sequence ID" value="ACN34947.1"/>
    <property type="molecule type" value="mRNA"/>
</dbReference>
<proteinExistence type="evidence at transcript level"/>
<protein>
    <recommendedName>
        <fullName evidence="2">DUF4378 domain-containing protein</fullName>
    </recommendedName>
</protein>
<feature type="region of interest" description="Disordered" evidence="1">
    <location>
        <begin position="1"/>
        <end position="49"/>
    </location>
</feature>
<name>C0PID1_MAIZE</name>
<dbReference type="InterPro" id="IPR025486">
    <property type="entry name" value="DUF4378"/>
</dbReference>